<dbReference type="Pfam" id="PF01019">
    <property type="entry name" value="G_glu_transpept"/>
    <property type="match status" value="1"/>
</dbReference>
<dbReference type="InterPro" id="IPR051792">
    <property type="entry name" value="GGT_bact"/>
</dbReference>
<keyword evidence="4" id="KW-0865">Zymogen</keyword>
<dbReference type="PANTHER" id="PTHR43199:SF1">
    <property type="entry name" value="GLUTATHIONE HYDROLASE PROENZYME"/>
    <property type="match status" value="1"/>
</dbReference>
<gene>
    <name evidence="6" type="ORF">ACFQMN_02040</name>
</gene>
<reference evidence="7" key="1">
    <citation type="journal article" date="2019" name="Int. J. Syst. Evol. Microbiol.">
        <title>The Global Catalogue of Microorganisms (GCM) 10K type strain sequencing project: providing services to taxonomists for standard genome sequencing and annotation.</title>
        <authorList>
            <consortium name="The Broad Institute Genomics Platform"/>
            <consortium name="The Broad Institute Genome Sequencing Center for Infectious Disease"/>
            <person name="Wu L."/>
            <person name="Ma J."/>
        </authorList>
    </citation>
    <scope>NUCLEOTIDE SEQUENCE [LARGE SCALE GENOMIC DNA]</scope>
    <source>
        <strain evidence="7">CCUG 73951</strain>
    </source>
</reference>
<evidence type="ECO:0000313" key="6">
    <source>
        <dbReference type="EMBL" id="MFC7319666.1"/>
    </source>
</evidence>
<name>A0ABW2K111_9BACI</name>
<dbReference type="InterPro" id="IPR043138">
    <property type="entry name" value="GGT_lsub"/>
</dbReference>
<keyword evidence="3" id="KW-0378">Hydrolase</keyword>
<dbReference type="PANTHER" id="PTHR43199">
    <property type="entry name" value="GLUTATHIONE HYDROLASE"/>
    <property type="match status" value="1"/>
</dbReference>
<comment type="caution">
    <text evidence="6">The sequence shown here is derived from an EMBL/GenBank/DDBJ whole genome shotgun (WGS) entry which is preliminary data.</text>
</comment>
<evidence type="ECO:0000256" key="1">
    <source>
        <dbReference type="ARBA" id="ARBA00009381"/>
    </source>
</evidence>
<proteinExistence type="inferred from homology"/>
<dbReference type="InterPro" id="IPR043137">
    <property type="entry name" value="GGT_ssub_C"/>
</dbReference>
<feature type="transmembrane region" description="Helical" evidence="5">
    <location>
        <begin position="6"/>
        <end position="25"/>
    </location>
</feature>
<evidence type="ECO:0000256" key="5">
    <source>
        <dbReference type="SAM" id="Phobius"/>
    </source>
</evidence>
<keyword evidence="5" id="KW-0472">Membrane</keyword>
<dbReference type="RefSeq" id="WP_289215452.1">
    <property type="nucleotide sequence ID" value="NZ_JAPVRC010000003.1"/>
</dbReference>
<evidence type="ECO:0000256" key="2">
    <source>
        <dbReference type="ARBA" id="ARBA00022679"/>
    </source>
</evidence>
<evidence type="ECO:0000313" key="7">
    <source>
        <dbReference type="Proteomes" id="UP001596494"/>
    </source>
</evidence>
<dbReference type="SUPFAM" id="SSF56235">
    <property type="entry name" value="N-terminal nucleophile aminohydrolases (Ntn hydrolases)"/>
    <property type="match status" value="1"/>
</dbReference>
<dbReference type="PRINTS" id="PR01210">
    <property type="entry name" value="GGTRANSPTASE"/>
</dbReference>
<keyword evidence="5" id="KW-1133">Transmembrane helix</keyword>
<organism evidence="6 7">
    <name type="scientific">Halobacillus campisalis</name>
    <dbReference type="NCBI Taxonomy" id="435909"/>
    <lineage>
        <taxon>Bacteria</taxon>
        <taxon>Bacillati</taxon>
        <taxon>Bacillota</taxon>
        <taxon>Bacilli</taxon>
        <taxon>Bacillales</taxon>
        <taxon>Bacillaceae</taxon>
        <taxon>Halobacillus</taxon>
    </lineage>
</organism>
<keyword evidence="5" id="KW-0812">Transmembrane</keyword>
<dbReference type="EMBL" id="JBHTBY010000001">
    <property type="protein sequence ID" value="MFC7319666.1"/>
    <property type="molecule type" value="Genomic_DNA"/>
</dbReference>
<dbReference type="Gene3D" id="3.60.20.40">
    <property type="match status" value="1"/>
</dbReference>
<protein>
    <submittedName>
        <fullName evidence="6">Gamma-glutamyltransferase family protein</fullName>
    </submittedName>
</protein>
<dbReference type="Proteomes" id="UP001596494">
    <property type="component" value="Unassembled WGS sequence"/>
</dbReference>
<accession>A0ABW2K111</accession>
<comment type="similarity">
    <text evidence="1">Belongs to the gamma-glutamyltransferase family.</text>
</comment>
<evidence type="ECO:0000256" key="4">
    <source>
        <dbReference type="ARBA" id="ARBA00023145"/>
    </source>
</evidence>
<evidence type="ECO:0000256" key="3">
    <source>
        <dbReference type="ARBA" id="ARBA00022801"/>
    </source>
</evidence>
<sequence length="608" mass="67788">MNYLRLTNVVALFVFIGLVAWNYYFEDEFDAFREPYREEDRTETVQVDANDENSMIYGASALHPLAVDAGMEVLNNGGNAAEAAIAVSFTLNVVEPFGSGIGGGGQMIVHEPGEGAMTYDYREAAPASGTWPDRGVAVPGFVKGMEALYEDYGENTEWASLLDRAVEHGEEGFEVGRIFNEQIQKSDRYLVLPNDVSNMYYPEGQAIAMNETLVQEDLANTLKIIQEEGADGFYEGELGQELTAELGLAQGDLSSYEVAKREAPSGTFKGQTVYAGSSPTSGIIVIQALQMIEHLEENFEEVLRNEFEDENGELPSFLADGFPEDMEELMNNEEWEAVYIHMINKISDAVYSDRVSTLGDPQFEEVNQEELTSEAYTTDLFEEEFSTNQLSSSAEWFDSPGDYNDSRNTTHFVVVDKDGMMASATNSLGEFFGSGLYSHGFFWNNQLNNFNTVDDSMNEYEPGKRPRSFVSPMIFEEDGRASLGLGSPGGSRIPAMLFQTILQYEYGLTEDNESLNLQQAIRRSRFYTEDNVVHLESMVSEESVAILRNELNYSVITHDSPLFYGGIQGLGIRTNDDVREMYGGGDPRRLGTWQIADQDGLVEEEQTE</sequence>
<keyword evidence="7" id="KW-1185">Reference proteome</keyword>
<dbReference type="Gene3D" id="1.10.246.130">
    <property type="match status" value="1"/>
</dbReference>
<dbReference type="InterPro" id="IPR029055">
    <property type="entry name" value="Ntn_hydrolases_N"/>
</dbReference>
<keyword evidence="2" id="KW-0808">Transferase</keyword>